<dbReference type="GO" id="GO:0070740">
    <property type="term" value="F:tubulin-glutamic acid ligase activity"/>
    <property type="evidence" value="ECO:0007669"/>
    <property type="project" value="TreeGrafter"/>
</dbReference>
<gene>
    <name evidence="7" type="ORF">C1SCF055_LOCUS4557</name>
</gene>
<organism evidence="7">
    <name type="scientific">Cladocopium goreaui</name>
    <dbReference type="NCBI Taxonomy" id="2562237"/>
    <lineage>
        <taxon>Eukaryota</taxon>
        <taxon>Sar</taxon>
        <taxon>Alveolata</taxon>
        <taxon>Dinophyceae</taxon>
        <taxon>Suessiales</taxon>
        <taxon>Symbiodiniaceae</taxon>
        <taxon>Cladocopium</taxon>
    </lineage>
</organism>
<proteinExistence type="inferred from homology"/>
<evidence type="ECO:0000256" key="1">
    <source>
        <dbReference type="ARBA" id="ARBA00006820"/>
    </source>
</evidence>
<keyword evidence="3" id="KW-0547">Nucleotide-binding</keyword>
<dbReference type="Proteomes" id="UP001152797">
    <property type="component" value="Unassembled WGS sequence"/>
</dbReference>
<dbReference type="Gene3D" id="3.30.470.20">
    <property type="entry name" value="ATP-grasp fold, B domain"/>
    <property type="match status" value="1"/>
</dbReference>
<sequence length="185" mass="20818">MINDKHCFEMYGYDVLIDVDYKPWLLEARFVAVRGQVRRNASLKVNASPSLTANTVADYEMKYGLLDDLLTLLDFEKYLAGNELQVGGFDLLYKDGCRYSPPEGSVFTSYLGAYNNRLSQLEKLAKTRAWELRNTSKSTGGFFGEEEVVRSQPSRRHAEDIRNPSDPSCARTVRSYPAPAAAGKN</sequence>
<name>A0A9P1BN22_9DINO</name>
<dbReference type="PANTHER" id="PTHR12241:SF39">
    <property type="entry name" value="TUBULIN POLYGLUTAMYLASE TTLL9-RELATED"/>
    <property type="match status" value="1"/>
</dbReference>
<reference evidence="8" key="2">
    <citation type="submission" date="2024-04" db="EMBL/GenBank/DDBJ databases">
        <authorList>
            <person name="Chen Y."/>
            <person name="Shah S."/>
            <person name="Dougan E. K."/>
            <person name="Thang M."/>
            <person name="Chan C."/>
        </authorList>
    </citation>
    <scope>NUCLEOTIDE SEQUENCE [LARGE SCALE GENOMIC DNA]</scope>
</reference>
<dbReference type="EMBL" id="CAMXCT030000262">
    <property type="protein sequence ID" value="CAL4763645.1"/>
    <property type="molecule type" value="Genomic_DNA"/>
</dbReference>
<dbReference type="PROSITE" id="PS51221">
    <property type="entry name" value="TTL"/>
    <property type="match status" value="1"/>
</dbReference>
<evidence type="ECO:0000256" key="3">
    <source>
        <dbReference type="ARBA" id="ARBA00022741"/>
    </source>
</evidence>
<dbReference type="GO" id="GO:0036064">
    <property type="term" value="C:ciliary basal body"/>
    <property type="evidence" value="ECO:0007669"/>
    <property type="project" value="TreeGrafter"/>
</dbReference>
<dbReference type="PANTHER" id="PTHR12241">
    <property type="entry name" value="TUBULIN POLYGLUTAMYLASE"/>
    <property type="match status" value="1"/>
</dbReference>
<dbReference type="GO" id="GO:0005524">
    <property type="term" value="F:ATP binding"/>
    <property type="evidence" value="ECO:0007669"/>
    <property type="project" value="UniProtKB-KW"/>
</dbReference>
<dbReference type="InterPro" id="IPR004344">
    <property type="entry name" value="TTL/TTLL_fam"/>
</dbReference>
<keyword evidence="2 9" id="KW-0436">Ligase</keyword>
<keyword evidence="4" id="KW-0067">ATP-binding</keyword>
<dbReference type="GO" id="GO:0000226">
    <property type="term" value="P:microtubule cytoskeleton organization"/>
    <property type="evidence" value="ECO:0007669"/>
    <property type="project" value="TreeGrafter"/>
</dbReference>
<evidence type="ECO:0000313" key="8">
    <source>
        <dbReference type="EMBL" id="CAL1129708.1"/>
    </source>
</evidence>
<evidence type="ECO:0000313" key="10">
    <source>
        <dbReference type="Proteomes" id="UP001152797"/>
    </source>
</evidence>
<dbReference type="EMBL" id="CAMXCT020000262">
    <property type="protein sequence ID" value="CAL1129708.1"/>
    <property type="molecule type" value="Genomic_DNA"/>
</dbReference>
<evidence type="ECO:0000313" key="7">
    <source>
        <dbReference type="EMBL" id="CAI3976333.1"/>
    </source>
</evidence>
<evidence type="ECO:0000256" key="6">
    <source>
        <dbReference type="SAM" id="MobiDB-lite"/>
    </source>
</evidence>
<feature type="region of interest" description="Disordered" evidence="6">
    <location>
        <begin position="143"/>
        <end position="185"/>
    </location>
</feature>
<keyword evidence="10" id="KW-1185">Reference proteome</keyword>
<comment type="similarity">
    <text evidence="1">Belongs to the tubulin--tyrosine ligase family.</text>
</comment>
<reference evidence="7" key="1">
    <citation type="submission" date="2022-10" db="EMBL/GenBank/DDBJ databases">
        <authorList>
            <person name="Chen Y."/>
            <person name="Dougan E. K."/>
            <person name="Chan C."/>
            <person name="Rhodes N."/>
            <person name="Thang M."/>
        </authorList>
    </citation>
    <scope>NUCLEOTIDE SEQUENCE</scope>
</reference>
<comment type="caution">
    <text evidence="7">The sequence shown here is derived from an EMBL/GenBank/DDBJ whole genome shotgun (WGS) entry which is preliminary data.</text>
</comment>
<dbReference type="EMBL" id="CAMXCT010000262">
    <property type="protein sequence ID" value="CAI3976333.1"/>
    <property type="molecule type" value="Genomic_DNA"/>
</dbReference>
<accession>A0A9P1BN22</accession>
<dbReference type="Pfam" id="PF03133">
    <property type="entry name" value="TTL"/>
    <property type="match status" value="1"/>
</dbReference>
<dbReference type="OrthoDB" id="202825at2759"/>
<dbReference type="GO" id="GO:0015631">
    <property type="term" value="F:tubulin binding"/>
    <property type="evidence" value="ECO:0007669"/>
    <property type="project" value="TreeGrafter"/>
</dbReference>
<protein>
    <recommendedName>
        <fullName evidence="5">Tubulin--tyrosine ligase-like protein 9</fullName>
    </recommendedName>
</protein>
<evidence type="ECO:0000256" key="2">
    <source>
        <dbReference type="ARBA" id="ARBA00022598"/>
    </source>
</evidence>
<evidence type="ECO:0000256" key="5">
    <source>
        <dbReference type="ARBA" id="ARBA00030445"/>
    </source>
</evidence>
<evidence type="ECO:0000313" key="9">
    <source>
        <dbReference type="EMBL" id="CAL4763645.1"/>
    </source>
</evidence>
<evidence type="ECO:0000256" key="4">
    <source>
        <dbReference type="ARBA" id="ARBA00022840"/>
    </source>
</evidence>
<dbReference type="AlphaFoldDB" id="A0A9P1BN22"/>